<dbReference type="GO" id="GO:0004573">
    <property type="term" value="F:Glc3Man9GlcNAc2 oligosaccharide glucosidase activity"/>
    <property type="evidence" value="ECO:0007669"/>
    <property type="project" value="UniProtKB-UniRule"/>
</dbReference>
<dbReference type="GO" id="GO:0006487">
    <property type="term" value="P:protein N-linked glycosylation"/>
    <property type="evidence" value="ECO:0007669"/>
    <property type="project" value="UniProtKB-UniRule"/>
</dbReference>
<dbReference type="PANTHER" id="PTHR10412">
    <property type="entry name" value="MANNOSYL-OLIGOSACCHARIDE GLUCOSIDASE"/>
    <property type="match status" value="1"/>
</dbReference>
<keyword evidence="2 3" id="KW-0326">Glycosidase</keyword>
<dbReference type="InterPro" id="IPR004888">
    <property type="entry name" value="Glycoside_hydrolase_63"/>
</dbReference>
<sequence>MRYTCEQDFRFGFVKSDGRNYAKEVFIDKENGYNLMASYLKKASGISSKLVELGEWALRIEGKPNASSKQSSSSISLIFNVAHQFNQFKWISDDNYFTGKTAELGEFRIYFDVHNGYSKGSDYRYSGVNVESGDIWKSKDIVIGSMHLFALEKIQSSQNYPPPNQLFLLPNKVDEDANHFSIQNIFSGSFIVKNNV</sequence>
<dbReference type="InterPro" id="IPR038518">
    <property type="entry name" value="Glyco_hydro_63N_sf"/>
</dbReference>
<dbReference type="Gene3D" id="2.70.98.110">
    <property type="entry name" value="Glycosyl hydrolase family 63, N-terminal domain"/>
    <property type="match status" value="1"/>
</dbReference>
<feature type="domain" description="Glycosyl hydrolase family 63 N-terminal" evidence="4">
    <location>
        <begin position="1"/>
        <end position="166"/>
    </location>
</feature>
<evidence type="ECO:0000256" key="2">
    <source>
        <dbReference type="ARBA" id="ARBA00023295"/>
    </source>
</evidence>
<dbReference type="GO" id="GO:0005789">
    <property type="term" value="C:endoplasmic reticulum membrane"/>
    <property type="evidence" value="ECO:0007669"/>
    <property type="project" value="UniProtKB-SubCell"/>
</dbReference>
<keyword evidence="3" id="KW-0256">Endoplasmic reticulum</keyword>
<evidence type="ECO:0000313" key="5">
    <source>
        <dbReference type="EMBL" id="EPZ31403.1"/>
    </source>
</evidence>
<evidence type="ECO:0000259" key="4">
    <source>
        <dbReference type="Pfam" id="PF16923"/>
    </source>
</evidence>
<dbReference type="EC" id="3.2.1.106" evidence="3"/>
<dbReference type="HOGENOM" id="CLU_1390942_0_0_1"/>
<dbReference type="InterPro" id="IPR031631">
    <property type="entry name" value="Glyco_hydro_63N"/>
</dbReference>
<dbReference type="Pfam" id="PF16923">
    <property type="entry name" value="Glyco_hydro_63N"/>
    <property type="match status" value="1"/>
</dbReference>
<accession>A0A075AS61</accession>
<dbReference type="EMBL" id="KE561226">
    <property type="protein sequence ID" value="EPZ31403.1"/>
    <property type="molecule type" value="Genomic_DNA"/>
</dbReference>
<protein>
    <recommendedName>
        <fullName evidence="3">Mannosyl-oligosaccharide glucosidase</fullName>
        <ecNumber evidence="3">3.2.1.106</ecNumber>
    </recommendedName>
</protein>
<dbReference type="AlphaFoldDB" id="A0A075AS61"/>
<dbReference type="STRING" id="988480.A0A075AS61"/>
<dbReference type="Proteomes" id="UP000030755">
    <property type="component" value="Unassembled WGS sequence"/>
</dbReference>
<gene>
    <name evidence="5" type="ORF">O9G_003125</name>
</gene>
<organism evidence="5 6">
    <name type="scientific">Rozella allomycis (strain CSF55)</name>
    <dbReference type="NCBI Taxonomy" id="988480"/>
    <lineage>
        <taxon>Eukaryota</taxon>
        <taxon>Fungi</taxon>
        <taxon>Fungi incertae sedis</taxon>
        <taxon>Cryptomycota</taxon>
        <taxon>Cryptomycota incertae sedis</taxon>
        <taxon>Rozella</taxon>
    </lineage>
</organism>
<evidence type="ECO:0000256" key="3">
    <source>
        <dbReference type="RuleBase" id="RU368089"/>
    </source>
</evidence>
<evidence type="ECO:0000256" key="1">
    <source>
        <dbReference type="ARBA" id="ARBA00022801"/>
    </source>
</evidence>
<proteinExistence type="inferred from homology"/>
<comment type="catalytic activity">
    <reaction evidence="3">
        <text>N(4)-(alpha-D-Glc-(1-&gt;2)-alpha-D-Glc-(1-&gt;3)-alpha-D-Glc-(1-&gt;3)-alpha-D-Man-(1-&gt;2)-alpha-D-Man-(1-&gt;2)-alpha-D-Man-(1-&gt;3)-[alpha-D-Man-(1-&gt;2)-alpha-D-Man-(1-&gt;3)-[alpha-D-Man-(1-&gt;2)-alpha-D-Man-(1-&gt;6)]-alpha-D-Man-(1-&gt;6)]-beta-D-Man-(1-&gt;4)-beta-D-GlcNAc-(1-&gt;4)-beta-D-GlcNAc)-L-asparaginyl-[protein] + H2O = N(4)-(alpha-D-Glc-(1-&gt;3)-alpha-D-Glc-(1-&gt;3)-alpha-D-Man-(1-&gt;2)-alpha-D-Man-(1-&gt;2)-alpha-D-Man-(1-&gt;3)-[alpha-D-Man-(1-&gt;2)-alpha-D-Man-(1-&gt;3)-[alpha-D-Man-(1-&gt;2)-alpha-D-Man-(1-&gt;6)]-alpha-D-Man-(1-&gt;6)]-beta-D-Man-(1-&gt;4)-beta-D-GlcNAc-(1-&gt;4)-beta-D-GlcNAc)-L-asparaginyl-[protein] + beta-D-glucose</text>
        <dbReference type="Rhea" id="RHEA:55988"/>
        <dbReference type="Rhea" id="RHEA-COMP:12806"/>
        <dbReference type="Rhea" id="RHEA-COMP:14355"/>
        <dbReference type="ChEBI" id="CHEBI:15377"/>
        <dbReference type="ChEBI" id="CHEBI:15903"/>
        <dbReference type="ChEBI" id="CHEBI:59082"/>
        <dbReference type="ChEBI" id="CHEBI:132537"/>
        <dbReference type="EC" id="3.2.1.106"/>
    </reaction>
</comment>
<dbReference type="PANTHER" id="PTHR10412:SF11">
    <property type="entry name" value="MANNOSYL-OLIGOSACCHARIDE GLUCOSIDASE"/>
    <property type="match status" value="1"/>
</dbReference>
<comment type="function">
    <text evidence="3">Cleaves the distal alpha 1,2-linked glucose residue from the Glc(3)Man(9)GlcNAc(2) oligosaccharide precursor.</text>
</comment>
<evidence type="ECO:0000313" key="6">
    <source>
        <dbReference type="Proteomes" id="UP000030755"/>
    </source>
</evidence>
<keyword evidence="6" id="KW-1185">Reference proteome</keyword>
<comment type="similarity">
    <text evidence="3">Belongs to the glycosyl hydrolase 63 family.</text>
</comment>
<keyword evidence="1 3" id="KW-0378">Hydrolase</keyword>
<name>A0A075AS61_ROZAC</name>
<dbReference type="GO" id="GO:0009311">
    <property type="term" value="P:oligosaccharide metabolic process"/>
    <property type="evidence" value="ECO:0007669"/>
    <property type="project" value="UniProtKB-UniRule"/>
</dbReference>
<reference evidence="5 6" key="1">
    <citation type="journal article" date="2013" name="Curr. Biol.">
        <title>Shared signatures of parasitism and phylogenomics unite Cryptomycota and microsporidia.</title>
        <authorList>
            <person name="James T.Y."/>
            <person name="Pelin A."/>
            <person name="Bonen L."/>
            <person name="Ahrendt S."/>
            <person name="Sain D."/>
            <person name="Corradi N."/>
            <person name="Stajich J.E."/>
        </authorList>
    </citation>
    <scope>NUCLEOTIDE SEQUENCE [LARGE SCALE GENOMIC DNA]</scope>
    <source>
        <strain evidence="5 6">CSF55</strain>
    </source>
</reference>
<comment type="subcellular location">
    <subcellularLocation>
        <location evidence="3">Endoplasmic reticulum membrane</location>
        <topology evidence="3">Single-pass type II membrane protein</topology>
    </subcellularLocation>
</comment>